<dbReference type="Gene3D" id="3.40.50.150">
    <property type="entry name" value="Vaccinia Virus protein VP39"/>
    <property type="match status" value="1"/>
</dbReference>
<evidence type="ECO:0000256" key="4">
    <source>
        <dbReference type="ARBA" id="ARBA00022691"/>
    </source>
</evidence>
<dbReference type="AlphaFoldDB" id="A0AA40EYC6"/>
<dbReference type="GO" id="GO:0005634">
    <property type="term" value="C:nucleus"/>
    <property type="evidence" value="ECO:0007669"/>
    <property type="project" value="UniProtKB-SubCell"/>
</dbReference>
<evidence type="ECO:0000256" key="3">
    <source>
        <dbReference type="ARBA" id="ARBA00022679"/>
    </source>
</evidence>
<keyword evidence="4" id="KW-0949">S-adenosyl-L-methionine</keyword>
<gene>
    <name evidence="10" type="ORF">B0T21DRAFT_278128</name>
</gene>
<dbReference type="GO" id="GO:0032259">
    <property type="term" value="P:methylation"/>
    <property type="evidence" value="ECO:0007669"/>
    <property type="project" value="UniProtKB-KW"/>
</dbReference>
<evidence type="ECO:0000256" key="6">
    <source>
        <dbReference type="ARBA" id="ARBA00023163"/>
    </source>
</evidence>
<dbReference type="PANTHER" id="PTHR43591:SF30">
    <property type="entry name" value="PROTEIN-METHIONINE METHYLTRANSFERASE LAEA"/>
    <property type="match status" value="1"/>
</dbReference>
<comment type="similarity">
    <text evidence="8">Belongs to the methyltransferase superfamily. LaeA methyltransferase family.</text>
</comment>
<dbReference type="SUPFAM" id="SSF53335">
    <property type="entry name" value="S-adenosyl-L-methionine-dependent methyltransferases"/>
    <property type="match status" value="1"/>
</dbReference>
<keyword evidence="6" id="KW-0804">Transcription</keyword>
<dbReference type="GO" id="GO:0008168">
    <property type="term" value="F:methyltransferase activity"/>
    <property type="evidence" value="ECO:0007669"/>
    <property type="project" value="UniProtKB-KW"/>
</dbReference>
<dbReference type="Pfam" id="PF13489">
    <property type="entry name" value="Methyltransf_23"/>
    <property type="match status" value="1"/>
</dbReference>
<keyword evidence="11" id="KW-1185">Reference proteome</keyword>
<evidence type="ECO:0000313" key="11">
    <source>
        <dbReference type="Proteomes" id="UP001172159"/>
    </source>
</evidence>
<name>A0AA40EYC6_9PEZI</name>
<comment type="caution">
    <text evidence="10">The sequence shown here is derived from an EMBL/GenBank/DDBJ whole genome shotgun (WGS) entry which is preliminary data.</text>
</comment>
<evidence type="ECO:0000256" key="1">
    <source>
        <dbReference type="ARBA" id="ARBA00004123"/>
    </source>
</evidence>
<comment type="subcellular location">
    <subcellularLocation>
        <location evidence="1">Nucleus</location>
    </subcellularLocation>
</comment>
<comment type="catalytic activity">
    <reaction evidence="9">
        <text>L-methionyl-[protein] + S-adenosyl-L-methionine = S-methyl-L-methionyl-[protein] + S-adenosyl-L-homocysteine</text>
        <dbReference type="Rhea" id="RHEA:60560"/>
        <dbReference type="Rhea" id="RHEA-COMP:12313"/>
        <dbReference type="Rhea" id="RHEA-COMP:15592"/>
        <dbReference type="ChEBI" id="CHEBI:16044"/>
        <dbReference type="ChEBI" id="CHEBI:57856"/>
        <dbReference type="ChEBI" id="CHEBI:59789"/>
        <dbReference type="ChEBI" id="CHEBI:142742"/>
    </reaction>
    <physiologicalReaction direction="left-to-right" evidence="9">
        <dbReference type="Rhea" id="RHEA:60561"/>
    </physiologicalReaction>
</comment>
<dbReference type="EMBL" id="JAUKTV010000001">
    <property type="protein sequence ID" value="KAK0747805.1"/>
    <property type="molecule type" value="Genomic_DNA"/>
</dbReference>
<evidence type="ECO:0000256" key="2">
    <source>
        <dbReference type="ARBA" id="ARBA00022603"/>
    </source>
</evidence>
<keyword evidence="7" id="KW-0539">Nucleus</keyword>
<dbReference type="CDD" id="cd02440">
    <property type="entry name" value="AdoMet_MTases"/>
    <property type="match status" value="1"/>
</dbReference>
<organism evidence="10 11">
    <name type="scientific">Apiosordaria backusii</name>
    <dbReference type="NCBI Taxonomy" id="314023"/>
    <lineage>
        <taxon>Eukaryota</taxon>
        <taxon>Fungi</taxon>
        <taxon>Dikarya</taxon>
        <taxon>Ascomycota</taxon>
        <taxon>Pezizomycotina</taxon>
        <taxon>Sordariomycetes</taxon>
        <taxon>Sordariomycetidae</taxon>
        <taxon>Sordariales</taxon>
        <taxon>Lasiosphaeriaceae</taxon>
        <taxon>Apiosordaria</taxon>
    </lineage>
</organism>
<accession>A0AA40EYC6</accession>
<dbReference type="InterPro" id="IPR029063">
    <property type="entry name" value="SAM-dependent_MTases_sf"/>
</dbReference>
<evidence type="ECO:0000256" key="8">
    <source>
        <dbReference type="ARBA" id="ARBA00038158"/>
    </source>
</evidence>
<dbReference type="Proteomes" id="UP001172159">
    <property type="component" value="Unassembled WGS sequence"/>
</dbReference>
<evidence type="ECO:0000256" key="7">
    <source>
        <dbReference type="ARBA" id="ARBA00023242"/>
    </source>
</evidence>
<keyword evidence="2 10" id="KW-0489">Methyltransferase</keyword>
<evidence type="ECO:0000313" key="10">
    <source>
        <dbReference type="EMBL" id="KAK0747805.1"/>
    </source>
</evidence>
<dbReference type="PANTHER" id="PTHR43591">
    <property type="entry name" value="METHYLTRANSFERASE"/>
    <property type="match status" value="1"/>
</dbReference>
<sequence>MAMETQPTRNAHSGTSSQLTQVYQENGRWYGTTKKGSYMFPIDADEQDRLDMFHHHCSVARRGRLHNAPIVTDEPWVLDLGCGTGIWTIEMADKYPRGKHVGTDLNLIQPEYIPSNVSFLQKDVESEWPQELKPESFDLIHMRTLNGSIGSWPRLYAEAFRHLKPYYGHIEHVEIDYTPRSDDPSKVHGSMMSQWTGELLKAMDNFGRSMRLDSDVTKQRLAEVGFVDIKEEVIQLPLNSWGANTHARNIGRWFNLVMNKAYQPLCLAPFYRGLNKSFSEINAFVEKVKTEVNKTENTVFCTLHIFTARRPE</sequence>
<protein>
    <submittedName>
        <fullName evidence="10">S-adenosyl-L-methionine-dependent methyltransferase</fullName>
    </submittedName>
</protein>
<evidence type="ECO:0000256" key="5">
    <source>
        <dbReference type="ARBA" id="ARBA00023015"/>
    </source>
</evidence>
<evidence type="ECO:0000256" key="9">
    <source>
        <dbReference type="ARBA" id="ARBA00047870"/>
    </source>
</evidence>
<proteinExistence type="inferred from homology"/>
<keyword evidence="3" id="KW-0808">Transferase</keyword>
<reference evidence="10" key="1">
    <citation type="submission" date="2023-06" db="EMBL/GenBank/DDBJ databases">
        <title>Genome-scale phylogeny and comparative genomics of the fungal order Sordariales.</title>
        <authorList>
            <consortium name="Lawrence Berkeley National Laboratory"/>
            <person name="Hensen N."/>
            <person name="Bonometti L."/>
            <person name="Westerberg I."/>
            <person name="Brannstrom I.O."/>
            <person name="Guillou S."/>
            <person name="Cros-Aarteil S."/>
            <person name="Calhoun S."/>
            <person name="Haridas S."/>
            <person name="Kuo A."/>
            <person name="Mondo S."/>
            <person name="Pangilinan J."/>
            <person name="Riley R."/>
            <person name="Labutti K."/>
            <person name="Andreopoulos B."/>
            <person name="Lipzen A."/>
            <person name="Chen C."/>
            <person name="Yanf M."/>
            <person name="Daum C."/>
            <person name="Ng V."/>
            <person name="Clum A."/>
            <person name="Steindorff A."/>
            <person name="Ohm R."/>
            <person name="Martin F."/>
            <person name="Silar P."/>
            <person name="Natvig D."/>
            <person name="Lalanne C."/>
            <person name="Gautier V."/>
            <person name="Ament-Velasquez S.L."/>
            <person name="Kruys A."/>
            <person name="Hutchinson M.I."/>
            <person name="Powell A.J."/>
            <person name="Barry K."/>
            <person name="Miller A.N."/>
            <person name="Grigoriev I.V."/>
            <person name="Debuchy R."/>
            <person name="Gladieux P."/>
            <person name="Thoren M.H."/>
            <person name="Johannesson H."/>
        </authorList>
    </citation>
    <scope>NUCLEOTIDE SEQUENCE</scope>
    <source>
        <strain evidence="10">CBS 540.89</strain>
    </source>
</reference>
<keyword evidence="5" id="KW-0805">Transcription regulation</keyword>